<protein>
    <submittedName>
        <fullName evidence="1">Uncharacterized protein</fullName>
    </submittedName>
</protein>
<dbReference type="EnsemblMetazoa" id="MESCA009095-RA">
    <property type="protein sequence ID" value="MESCA009095-PA"/>
    <property type="gene ID" value="MESCA009095"/>
</dbReference>
<proteinExistence type="predicted"/>
<sequence length="42" mass="4603">MKPAYKAGLEACKTSVKSKDNCEAGVEFLTCLFANNSEFLFP</sequence>
<dbReference type="InterPro" id="IPR036728">
    <property type="entry name" value="PBP_GOBP_sf"/>
</dbReference>
<dbReference type="HOGENOM" id="CLU_3261076_0_0_1"/>
<dbReference type="Gene3D" id="1.10.238.20">
    <property type="entry name" value="Pheromone/general odorant binding protein domain"/>
    <property type="match status" value="1"/>
</dbReference>
<dbReference type="EMBL" id="CAQQ02386904">
    <property type="status" value="NOT_ANNOTATED_CDS"/>
    <property type="molecule type" value="Genomic_DNA"/>
</dbReference>
<reference evidence="1" key="2">
    <citation type="submission" date="2015-06" db="UniProtKB">
        <authorList>
            <consortium name="EnsemblMetazoa"/>
        </authorList>
    </citation>
    <scope>IDENTIFICATION</scope>
</reference>
<evidence type="ECO:0000313" key="2">
    <source>
        <dbReference type="Proteomes" id="UP000015102"/>
    </source>
</evidence>
<dbReference type="Proteomes" id="UP000015102">
    <property type="component" value="Unassembled WGS sequence"/>
</dbReference>
<dbReference type="AlphaFoldDB" id="T1GZ06"/>
<evidence type="ECO:0000313" key="1">
    <source>
        <dbReference type="EnsemblMetazoa" id="MESCA009095-PA"/>
    </source>
</evidence>
<name>T1GZ06_MEGSC</name>
<reference evidence="2" key="1">
    <citation type="submission" date="2013-02" db="EMBL/GenBank/DDBJ databases">
        <authorList>
            <person name="Hughes D."/>
        </authorList>
    </citation>
    <scope>NUCLEOTIDE SEQUENCE</scope>
    <source>
        <strain>Durham</strain>
        <strain evidence="2">NC isolate 2 -- Noor lab</strain>
    </source>
</reference>
<dbReference type="SUPFAM" id="SSF47565">
    <property type="entry name" value="Insect pheromone/odorant-binding proteins"/>
    <property type="match status" value="1"/>
</dbReference>
<accession>T1GZ06</accession>
<keyword evidence="2" id="KW-1185">Reference proteome</keyword>
<dbReference type="GO" id="GO:0005549">
    <property type="term" value="F:odorant binding"/>
    <property type="evidence" value="ECO:0007669"/>
    <property type="project" value="InterPro"/>
</dbReference>
<organism evidence="1 2">
    <name type="scientific">Megaselia scalaris</name>
    <name type="common">Humpbacked fly</name>
    <name type="synonym">Phora scalaris</name>
    <dbReference type="NCBI Taxonomy" id="36166"/>
    <lineage>
        <taxon>Eukaryota</taxon>
        <taxon>Metazoa</taxon>
        <taxon>Ecdysozoa</taxon>
        <taxon>Arthropoda</taxon>
        <taxon>Hexapoda</taxon>
        <taxon>Insecta</taxon>
        <taxon>Pterygota</taxon>
        <taxon>Neoptera</taxon>
        <taxon>Endopterygota</taxon>
        <taxon>Diptera</taxon>
        <taxon>Brachycera</taxon>
        <taxon>Muscomorpha</taxon>
        <taxon>Platypezoidea</taxon>
        <taxon>Phoridae</taxon>
        <taxon>Megaseliini</taxon>
        <taxon>Megaselia</taxon>
    </lineage>
</organism>